<dbReference type="OrthoDB" id="6129702at2759"/>
<evidence type="ECO:0000259" key="6">
    <source>
        <dbReference type="PROSITE" id="PS50023"/>
    </source>
</evidence>
<feature type="region of interest" description="Disordered" evidence="5">
    <location>
        <begin position="57"/>
        <end position="105"/>
    </location>
</feature>
<keyword evidence="1 4" id="KW-0479">Metal-binding</keyword>
<dbReference type="EMBL" id="KB932211">
    <property type="protein sequence ID" value="KCV68031.1"/>
    <property type="molecule type" value="Genomic_DNA"/>
</dbReference>
<organism evidence="7">
    <name type="scientific">Fonticula alba</name>
    <name type="common">Slime mold</name>
    <dbReference type="NCBI Taxonomy" id="691883"/>
    <lineage>
        <taxon>Eukaryota</taxon>
        <taxon>Rotosphaerida</taxon>
        <taxon>Fonticulaceae</taxon>
        <taxon>Fonticula</taxon>
    </lineage>
</organism>
<feature type="region of interest" description="Disordered" evidence="5">
    <location>
        <begin position="1"/>
        <end position="41"/>
    </location>
</feature>
<feature type="compositionally biased region" description="Low complexity" evidence="5">
    <location>
        <begin position="57"/>
        <end position="68"/>
    </location>
</feature>
<name>A0A058Z1P3_FONAL</name>
<feature type="compositionally biased region" description="Low complexity" evidence="5">
    <location>
        <begin position="26"/>
        <end position="37"/>
    </location>
</feature>
<dbReference type="SMART" id="SM00132">
    <property type="entry name" value="LIM"/>
    <property type="match status" value="1"/>
</dbReference>
<feature type="domain" description="LIM zinc-binding" evidence="6">
    <location>
        <begin position="113"/>
        <end position="173"/>
    </location>
</feature>
<gene>
    <name evidence="7" type="ORF">H696_05499</name>
</gene>
<sequence length="192" mass="20349">MSSISRSPTAEDLANEAQDVATVTTPQEPVQEAAPAARSRSNRISMMMARFEVEDGAAPADSGAPAGGKLAVSTSAGSPSMDAADAAAAPAPTRRPVSTVFNTPPATPGADSNICQVCEKMTYPLDRLTTNGATFHKTCFRCAECNSVLRMGNFSALAGAFYCTPHFKQLFRLKGNYDEGFGRTQHKHKWTA</sequence>
<dbReference type="PANTHER" id="PTHR24206">
    <property type="entry name" value="OS06G0237300 PROTEIN"/>
    <property type="match status" value="1"/>
</dbReference>
<evidence type="ECO:0000256" key="2">
    <source>
        <dbReference type="ARBA" id="ARBA00022833"/>
    </source>
</evidence>
<dbReference type="PROSITE" id="PS00478">
    <property type="entry name" value="LIM_DOMAIN_1"/>
    <property type="match status" value="1"/>
</dbReference>
<evidence type="ECO:0000256" key="4">
    <source>
        <dbReference type="PROSITE-ProRule" id="PRU00125"/>
    </source>
</evidence>
<dbReference type="Pfam" id="PF00412">
    <property type="entry name" value="LIM"/>
    <property type="match status" value="1"/>
</dbReference>
<dbReference type="GeneID" id="20530224"/>
<dbReference type="OMA" id="XEIMHAL"/>
<proteinExistence type="predicted"/>
<keyword evidence="3 4" id="KW-0440">LIM domain</keyword>
<dbReference type="GO" id="GO:0046872">
    <property type="term" value="F:metal ion binding"/>
    <property type="evidence" value="ECO:0007669"/>
    <property type="project" value="UniProtKB-KW"/>
</dbReference>
<dbReference type="InterPro" id="IPR001781">
    <property type="entry name" value="Znf_LIM"/>
</dbReference>
<dbReference type="eggNOG" id="KOG1700">
    <property type="taxonomic scope" value="Eukaryota"/>
</dbReference>
<accession>A0A058Z1P3</accession>
<reference evidence="7" key="1">
    <citation type="submission" date="2013-04" db="EMBL/GenBank/DDBJ databases">
        <title>The Genome Sequence of Fonticula alba ATCC 38817.</title>
        <authorList>
            <consortium name="The Broad Institute Genomics Platform"/>
            <person name="Russ C."/>
            <person name="Cuomo C."/>
            <person name="Burger G."/>
            <person name="Gray M.W."/>
            <person name="Holland P.W.H."/>
            <person name="King N."/>
            <person name="Lang F.B.F."/>
            <person name="Roger A.J."/>
            <person name="Ruiz-Trillo I."/>
            <person name="Brown M."/>
            <person name="Walker B."/>
            <person name="Young S."/>
            <person name="Zeng Q."/>
            <person name="Gargeya S."/>
            <person name="Fitzgerald M."/>
            <person name="Haas B."/>
            <person name="Abouelleil A."/>
            <person name="Allen A.W."/>
            <person name="Alvarado L."/>
            <person name="Arachchi H.M."/>
            <person name="Berlin A.M."/>
            <person name="Chapman S.B."/>
            <person name="Gainer-Dewar J."/>
            <person name="Goldberg J."/>
            <person name="Griggs A."/>
            <person name="Gujja S."/>
            <person name="Hansen M."/>
            <person name="Howarth C."/>
            <person name="Imamovic A."/>
            <person name="Ireland A."/>
            <person name="Larimer J."/>
            <person name="McCowan C."/>
            <person name="Murphy C."/>
            <person name="Pearson M."/>
            <person name="Poon T.W."/>
            <person name="Priest M."/>
            <person name="Roberts A."/>
            <person name="Saif S."/>
            <person name="Shea T."/>
            <person name="Sisk P."/>
            <person name="Sykes S."/>
            <person name="Wortman J."/>
            <person name="Nusbaum C."/>
            <person name="Birren B."/>
        </authorList>
    </citation>
    <scope>NUCLEOTIDE SEQUENCE [LARGE SCALE GENOMIC DNA]</scope>
    <source>
        <strain evidence="7">ATCC 38817</strain>
    </source>
</reference>
<evidence type="ECO:0000313" key="7">
    <source>
        <dbReference type="EMBL" id="KCV68031.1"/>
    </source>
</evidence>
<evidence type="ECO:0000256" key="1">
    <source>
        <dbReference type="ARBA" id="ARBA00022723"/>
    </source>
</evidence>
<dbReference type="PROSITE" id="PS50023">
    <property type="entry name" value="LIM_DOMAIN_2"/>
    <property type="match status" value="1"/>
</dbReference>
<protein>
    <recommendedName>
        <fullName evidence="6">LIM zinc-binding domain-containing protein</fullName>
    </recommendedName>
</protein>
<dbReference type="Proteomes" id="UP000030693">
    <property type="component" value="Unassembled WGS sequence"/>
</dbReference>
<dbReference type="STRING" id="691883.A0A058Z1P3"/>
<dbReference type="Gene3D" id="2.10.110.10">
    <property type="entry name" value="Cysteine Rich Protein"/>
    <property type="match status" value="1"/>
</dbReference>
<evidence type="ECO:0000256" key="3">
    <source>
        <dbReference type="ARBA" id="ARBA00023038"/>
    </source>
</evidence>
<keyword evidence="2 4" id="KW-0862">Zinc</keyword>
<dbReference type="SUPFAM" id="SSF57716">
    <property type="entry name" value="Glucocorticoid receptor-like (DNA-binding domain)"/>
    <property type="match status" value="2"/>
</dbReference>
<evidence type="ECO:0000256" key="5">
    <source>
        <dbReference type="SAM" id="MobiDB-lite"/>
    </source>
</evidence>
<evidence type="ECO:0000313" key="8">
    <source>
        <dbReference type="Proteomes" id="UP000030693"/>
    </source>
</evidence>
<keyword evidence="8" id="KW-1185">Reference proteome</keyword>
<dbReference type="AlphaFoldDB" id="A0A058Z1P3"/>
<feature type="compositionally biased region" description="Low complexity" evidence="5">
    <location>
        <begin position="82"/>
        <end position="92"/>
    </location>
</feature>
<dbReference type="FunFam" id="2.10.110.10:FF:000002">
    <property type="entry name" value="LIM domain and actin-binding 1"/>
    <property type="match status" value="1"/>
</dbReference>
<dbReference type="RefSeq" id="XP_009497598.1">
    <property type="nucleotide sequence ID" value="XM_009499323.1"/>
</dbReference>